<name>A0AAD0IZG9_9BURK</name>
<reference evidence="1 2" key="1">
    <citation type="submission" date="2017-04" db="EMBL/GenBank/DDBJ databases">
        <title>Complete genome sequence of Burkholderia cenocepacia PC184 Midwest clone.</title>
        <authorList>
            <person name="Mulks M.H."/>
            <person name="Cooper V.S."/>
        </authorList>
    </citation>
    <scope>NUCLEOTIDE SEQUENCE [LARGE SCALE GENOMIC DNA]</scope>
    <source>
        <strain evidence="1 2">PC184 Mulks</strain>
    </source>
</reference>
<proteinExistence type="predicted"/>
<dbReference type="AlphaFoldDB" id="A0AAD0IZG9"/>
<gene>
    <name evidence="1" type="ORF">B9Z07_01365</name>
</gene>
<evidence type="ECO:0000313" key="2">
    <source>
        <dbReference type="Proteomes" id="UP000244809"/>
    </source>
</evidence>
<dbReference type="Proteomes" id="UP000244809">
    <property type="component" value="Chromosome 1"/>
</dbReference>
<organism evidence="1 2">
    <name type="scientific">Burkholderia cenocepacia</name>
    <dbReference type="NCBI Taxonomy" id="95486"/>
    <lineage>
        <taxon>Bacteria</taxon>
        <taxon>Pseudomonadati</taxon>
        <taxon>Pseudomonadota</taxon>
        <taxon>Betaproteobacteria</taxon>
        <taxon>Burkholderiales</taxon>
        <taxon>Burkholderiaceae</taxon>
        <taxon>Burkholderia</taxon>
        <taxon>Burkholderia cepacia complex</taxon>
    </lineage>
</organism>
<accession>A0AAD0IZG9</accession>
<evidence type="ECO:0000313" key="1">
    <source>
        <dbReference type="EMBL" id="AWG29715.1"/>
    </source>
</evidence>
<sequence length="214" mass="24071">MVSLDRGGSMRYPGCKTTDGHPMTLDDFLTEAKRLARPCRQYRFADDGEPVTGYWHGIDDGALCISVERDGVWLNVYLDESGTSGRVETATQPVRSARPLCRSDAMSLPPVDAVFRFGSAAIGAYLDAHGWQRDWGFNDNFKGAAAHDYEREWMAQCPLYTGGVVAVAGGWNMPWPEDDELDDRELVLWTFEESEPWVEVFFDGARYSLIQRIT</sequence>
<protein>
    <submittedName>
        <fullName evidence="1">Uncharacterized protein</fullName>
    </submittedName>
</protein>
<dbReference type="EMBL" id="CP021067">
    <property type="protein sequence ID" value="AWG29715.1"/>
    <property type="molecule type" value="Genomic_DNA"/>
</dbReference>